<comment type="caution">
    <text evidence="1">The sequence shown here is derived from an EMBL/GenBank/DDBJ whole genome shotgun (WGS) entry which is preliminary data.</text>
</comment>
<dbReference type="EMBL" id="JAGYWB010000006">
    <property type="protein sequence ID" value="KAI0519913.1"/>
    <property type="molecule type" value="Genomic_DNA"/>
</dbReference>
<evidence type="ECO:0000313" key="2">
    <source>
        <dbReference type="Proteomes" id="UP000829196"/>
    </source>
</evidence>
<dbReference type="Proteomes" id="UP000829196">
    <property type="component" value="Unassembled WGS sequence"/>
</dbReference>
<dbReference type="AlphaFoldDB" id="A0A8T3BWP7"/>
<accession>A0A8T3BWP7</accession>
<reference evidence="1" key="1">
    <citation type="journal article" date="2022" name="Front. Genet.">
        <title>Chromosome-Scale Assembly of the Dendrobium nobile Genome Provides Insights Into the Molecular Mechanism of the Biosynthesis of the Medicinal Active Ingredient of Dendrobium.</title>
        <authorList>
            <person name="Xu Q."/>
            <person name="Niu S.-C."/>
            <person name="Li K.-L."/>
            <person name="Zheng P.-J."/>
            <person name="Zhang X.-J."/>
            <person name="Jia Y."/>
            <person name="Liu Y."/>
            <person name="Niu Y.-X."/>
            <person name="Yu L.-H."/>
            <person name="Chen D.-F."/>
            <person name="Zhang G.-Q."/>
        </authorList>
    </citation>
    <scope>NUCLEOTIDE SEQUENCE</scope>
    <source>
        <tissue evidence="1">Leaf</tissue>
    </source>
</reference>
<keyword evidence="2" id="KW-1185">Reference proteome</keyword>
<name>A0A8T3BWP7_DENNO</name>
<proteinExistence type="predicted"/>
<gene>
    <name evidence="1" type="ORF">KFK09_007374</name>
</gene>
<evidence type="ECO:0000313" key="1">
    <source>
        <dbReference type="EMBL" id="KAI0519913.1"/>
    </source>
</evidence>
<protein>
    <submittedName>
        <fullName evidence="1">Uncharacterized protein</fullName>
    </submittedName>
</protein>
<sequence length="85" mass="9391">MEVNGLKSGDNDWMIDWIPMVKSISASQENSFSCFCTEKNHINNNQGTCVLGATAEWSGQEICFTEADKFQTKGDPGMVITMANH</sequence>
<organism evidence="1 2">
    <name type="scientific">Dendrobium nobile</name>
    <name type="common">Orchid</name>
    <dbReference type="NCBI Taxonomy" id="94219"/>
    <lineage>
        <taxon>Eukaryota</taxon>
        <taxon>Viridiplantae</taxon>
        <taxon>Streptophyta</taxon>
        <taxon>Embryophyta</taxon>
        <taxon>Tracheophyta</taxon>
        <taxon>Spermatophyta</taxon>
        <taxon>Magnoliopsida</taxon>
        <taxon>Liliopsida</taxon>
        <taxon>Asparagales</taxon>
        <taxon>Orchidaceae</taxon>
        <taxon>Epidendroideae</taxon>
        <taxon>Malaxideae</taxon>
        <taxon>Dendrobiinae</taxon>
        <taxon>Dendrobium</taxon>
    </lineage>
</organism>